<sequence length="114" mass="13598">MEKVKMMSYILDSIPYPILFVDCDHIIRYMNNAAKYHYYTERGYKELIGNSLFECHNEESKEKIIAAIEKIKRHGNEIFLGISIKNQRIYLNPVRDDEGELVGYFERFELNLQK</sequence>
<dbReference type="InterPro" id="IPR000014">
    <property type="entry name" value="PAS"/>
</dbReference>
<accession>A0A1T5CRI7</accession>
<dbReference type="OrthoDB" id="9789229at2"/>
<keyword evidence="3" id="KW-1185">Reference proteome</keyword>
<protein>
    <submittedName>
        <fullName evidence="2">PAS fold-containing protein</fullName>
    </submittedName>
</protein>
<dbReference type="CDD" id="cd00130">
    <property type="entry name" value="PAS"/>
    <property type="match status" value="1"/>
</dbReference>
<proteinExistence type="predicted"/>
<evidence type="ECO:0000313" key="3">
    <source>
        <dbReference type="Proteomes" id="UP000243406"/>
    </source>
</evidence>
<dbReference type="SUPFAM" id="SSF55785">
    <property type="entry name" value="PYP-like sensor domain (PAS domain)"/>
    <property type="match status" value="1"/>
</dbReference>
<dbReference type="EMBL" id="FUYN01000005">
    <property type="protein sequence ID" value="SKB61780.1"/>
    <property type="molecule type" value="Genomic_DNA"/>
</dbReference>
<evidence type="ECO:0000313" key="2">
    <source>
        <dbReference type="EMBL" id="SKB61780.1"/>
    </source>
</evidence>
<gene>
    <name evidence="2" type="ORF">SAMN02745120_2342</name>
</gene>
<name>A0A1T5CRI7_9FIRM</name>
<dbReference type="Proteomes" id="UP000243406">
    <property type="component" value="Unassembled WGS sequence"/>
</dbReference>
<feature type="domain" description="PAS fold-4" evidence="1">
    <location>
        <begin position="11"/>
        <end position="108"/>
    </location>
</feature>
<dbReference type="Pfam" id="PF08448">
    <property type="entry name" value="PAS_4"/>
    <property type="match status" value="1"/>
</dbReference>
<dbReference type="InterPro" id="IPR035965">
    <property type="entry name" value="PAS-like_dom_sf"/>
</dbReference>
<evidence type="ECO:0000259" key="1">
    <source>
        <dbReference type="Pfam" id="PF08448"/>
    </source>
</evidence>
<dbReference type="Gene3D" id="3.30.450.20">
    <property type="entry name" value="PAS domain"/>
    <property type="match status" value="1"/>
</dbReference>
<reference evidence="3" key="1">
    <citation type="submission" date="2017-02" db="EMBL/GenBank/DDBJ databases">
        <authorList>
            <person name="Varghese N."/>
            <person name="Submissions S."/>
        </authorList>
    </citation>
    <scope>NUCLEOTIDE SEQUENCE [LARGE SCALE GENOMIC DNA]</scope>
    <source>
        <strain evidence="3">ATCC 35199</strain>
    </source>
</reference>
<dbReference type="InterPro" id="IPR013656">
    <property type="entry name" value="PAS_4"/>
</dbReference>
<organism evidence="2 3">
    <name type="scientific">Acetoanaerobium noterae</name>
    <dbReference type="NCBI Taxonomy" id="745369"/>
    <lineage>
        <taxon>Bacteria</taxon>
        <taxon>Bacillati</taxon>
        <taxon>Bacillota</taxon>
        <taxon>Clostridia</taxon>
        <taxon>Peptostreptococcales</taxon>
        <taxon>Filifactoraceae</taxon>
        <taxon>Acetoanaerobium</taxon>
    </lineage>
</organism>
<dbReference type="RefSeq" id="WP_079590122.1">
    <property type="nucleotide sequence ID" value="NZ_FUYN01000005.1"/>
</dbReference>
<dbReference type="AlphaFoldDB" id="A0A1T5CRI7"/>